<reference evidence="1" key="1">
    <citation type="submission" date="2022-09" db="EMBL/GenBank/DDBJ databases">
        <title>Fusarium specimens isolated from Avocado Roots.</title>
        <authorList>
            <person name="Stajich J."/>
            <person name="Roper C."/>
            <person name="Heimlech-Rivalta G."/>
        </authorList>
    </citation>
    <scope>NUCLEOTIDE SEQUENCE</scope>
    <source>
        <strain evidence="1">CF00136</strain>
    </source>
</reference>
<organism evidence="1 2">
    <name type="scientific">Fusarium torreyae</name>
    <dbReference type="NCBI Taxonomy" id="1237075"/>
    <lineage>
        <taxon>Eukaryota</taxon>
        <taxon>Fungi</taxon>
        <taxon>Dikarya</taxon>
        <taxon>Ascomycota</taxon>
        <taxon>Pezizomycotina</taxon>
        <taxon>Sordariomycetes</taxon>
        <taxon>Hypocreomycetidae</taxon>
        <taxon>Hypocreales</taxon>
        <taxon>Nectriaceae</taxon>
        <taxon>Fusarium</taxon>
    </lineage>
</organism>
<dbReference type="AlphaFoldDB" id="A0A9W8S4F8"/>
<dbReference type="GO" id="GO:0003824">
    <property type="term" value="F:catalytic activity"/>
    <property type="evidence" value="ECO:0007669"/>
    <property type="project" value="InterPro"/>
</dbReference>
<dbReference type="InterPro" id="IPR027417">
    <property type="entry name" value="P-loop_NTPase"/>
</dbReference>
<keyword evidence="2" id="KW-1185">Reference proteome</keyword>
<dbReference type="OrthoDB" id="1658288at2759"/>
<protein>
    <submittedName>
        <fullName evidence="1">Uncharacterized protein</fullName>
    </submittedName>
</protein>
<name>A0A9W8S4F8_9HYPO</name>
<dbReference type="EMBL" id="JAOQAZ010000006">
    <property type="protein sequence ID" value="KAJ4265284.1"/>
    <property type="molecule type" value="Genomic_DNA"/>
</dbReference>
<dbReference type="Gene3D" id="3.40.50.1580">
    <property type="entry name" value="Nucleoside phosphorylase domain"/>
    <property type="match status" value="1"/>
</dbReference>
<dbReference type="SUPFAM" id="SSF52540">
    <property type="entry name" value="P-loop containing nucleoside triphosphate hydrolases"/>
    <property type="match status" value="1"/>
</dbReference>
<dbReference type="InterPro" id="IPR035994">
    <property type="entry name" value="Nucleoside_phosphorylase_sf"/>
</dbReference>
<evidence type="ECO:0000313" key="2">
    <source>
        <dbReference type="Proteomes" id="UP001152049"/>
    </source>
</evidence>
<evidence type="ECO:0000313" key="1">
    <source>
        <dbReference type="EMBL" id="KAJ4265284.1"/>
    </source>
</evidence>
<dbReference type="PANTHER" id="PTHR46082">
    <property type="entry name" value="ATP/GTP-BINDING PROTEIN-RELATED"/>
    <property type="match status" value="1"/>
</dbReference>
<dbReference type="SUPFAM" id="SSF53167">
    <property type="entry name" value="Purine and uridine phosphorylases"/>
    <property type="match status" value="1"/>
</dbReference>
<dbReference type="GO" id="GO:0009116">
    <property type="term" value="P:nucleoside metabolic process"/>
    <property type="evidence" value="ECO:0007669"/>
    <property type="project" value="InterPro"/>
</dbReference>
<sequence length="373" mass="40909">MADLDPALYTIAWIAPLEIEAQAALHMLDHKHDGRFLTSRGNDYVFDAGDINGHNIIIATLPMGQEYGTGSAAAISSQIKKFFPNLWFGLLVGVAAGLPNHEKDPPIDIRLGDVLVGMSTDESPGLVAYDLGKETAHEFQLLKGGRVLAHVETVVRSAIGSIKLSANDTETFLPFYESVKNKHHSSGTFIDPGQEQDILYYRENPASAPKIMQRERRPSGQRTRVWYGSIGSGEKLTKNSQRRDYLRDTYNLIGLEMEAAGTMNRVPVGVIRGVCDYADEYKNKKWQPFAAAMAAAYAKAVLLRIGPGEAAPKPMGLQKGMILCDLPARTDRFFGREAELLRIEECLEQPSSSLKSVVLCGISGSGKTQLARE</sequence>
<gene>
    <name evidence="1" type="ORF">NW762_004569</name>
</gene>
<dbReference type="Gene3D" id="3.40.50.300">
    <property type="entry name" value="P-loop containing nucleotide triphosphate hydrolases"/>
    <property type="match status" value="1"/>
</dbReference>
<dbReference type="InterPro" id="IPR053137">
    <property type="entry name" value="NLR-like"/>
</dbReference>
<dbReference type="Proteomes" id="UP001152049">
    <property type="component" value="Unassembled WGS sequence"/>
</dbReference>
<comment type="caution">
    <text evidence="1">The sequence shown here is derived from an EMBL/GenBank/DDBJ whole genome shotgun (WGS) entry which is preliminary data.</text>
</comment>
<dbReference type="PANTHER" id="PTHR46082:SF11">
    <property type="entry name" value="AAA+ ATPASE DOMAIN-CONTAINING PROTEIN-RELATED"/>
    <property type="match status" value="1"/>
</dbReference>
<proteinExistence type="predicted"/>
<accession>A0A9W8S4F8</accession>